<feature type="chain" id="PRO_5007572966" evidence="1">
    <location>
        <begin position="19"/>
        <end position="329"/>
    </location>
</feature>
<keyword evidence="1" id="KW-0732">Signal</keyword>
<gene>
    <name evidence="2" type="ORF">AZI86_12565</name>
</gene>
<dbReference type="EMBL" id="LUKE01000003">
    <property type="protein sequence ID" value="KYG63657.1"/>
    <property type="molecule type" value="Genomic_DNA"/>
</dbReference>
<reference evidence="2 3" key="1">
    <citation type="submission" date="2016-03" db="EMBL/GenBank/DDBJ databases">
        <authorList>
            <person name="Ploux O."/>
        </authorList>
    </citation>
    <scope>NUCLEOTIDE SEQUENCE [LARGE SCALE GENOMIC DNA]</scope>
    <source>
        <strain evidence="2 3">R0</strain>
    </source>
</reference>
<proteinExistence type="predicted"/>
<protein>
    <submittedName>
        <fullName evidence="2">Uncharacterized protein</fullName>
    </submittedName>
</protein>
<dbReference type="OrthoDB" id="5288762at2"/>
<accession>A0A150WIP0</accession>
<comment type="caution">
    <text evidence="2">The sequence shown here is derived from an EMBL/GenBank/DDBJ whole genome shotgun (WGS) entry which is preliminary data.</text>
</comment>
<dbReference type="Proteomes" id="UP000075320">
    <property type="component" value="Unassembled WGS sequence"/>
</dbReference>
<name>A0A150WIP0_BDEBC</name>
<evidence type="ECO:0000313" key="2">
    <source>
        <dbReference type="EMBL" id="KYG63657.1"/>
    </source>
</evidence>
<keyword evidence="3" id="KW-1185">Reference proteome</keyword>
<evidence type="ECO:0000313" key="3">
    <source>
        <dbReference type="Proteomes" id="UP000075320"/>
    </source>
</evidence>
<dbReference type="AlphaFoldDB" id="A0A150WIP0"/>
<sequence length="329" mass="36269">MKALLLVILVLGALSGNAAPDPGGGGGTVGNGGDVVVCPALNTVLLLDIYEADKLRGFKLSLGSSELTVKQKIQIAIARLKRLDPVRASTVDYNANTFFKEAKFISGIALRDVEDSLEPFLPAGCHKEQIAIQNAKVVPEDPFYVVNAELWEKLDNDNQAALVIHEAIFRAARGTWSSSLVRLLNSAAFSDRFDNLPVGAYYKFMSGTELASTVKAVYAGNDVWYYQLEEQWNFRHFFSLPRFENSADIGVTWERACGFTWGKPITPADLPVMKDLVQNNYGTPETVPVWVQTGEANAQPFWLSLLAPVQSVLQEAKYQVWCKGAKFPY</sequence>
<evidence type="ECO:0000256" key="1">
    <source>
        <dbReference type="SAM" id="SignalP"/>
    </source>
</evidence>
<organism evidence="2 3">
    <name type="scientific">Bdellovibrio bacteriovorus</name>
    <dbReference type="NCBI Taxonomy" id="959"/>
    <lineage>
        <taxon>Bacteria</taxon>
        <taxon>Pseudomonadati</taxon>
        <taxon>Bdellovibrionota</taxon>
        <taxon>Bdellovibrionia</taxon>
        <taxon>Bdellovibrionales</taxon>
        <taxon>Pseudobdellovibrionaceae</taxon>
        <taxon>Bdellovibrio</taxon>
    </lineage>
</organism>
<dbReference type="RefSeq" id="WP_061835551.1">
    <property type="nucleotide sequence ID" value="NZ_LUKE01000003.1"/>
</dbReference>
<feature type="signal peptide" evidence="1">
    <location>
        <begin position="1"/>
        <end position="18"/>
    </location>
</feature>